<feature type="transmembrane region" description="Helical" evidence="8">
    <location>
        <begin position="422"/>
        <end position="441"/>
    </location>
</feature>
<comment type="subcellular location">
    <subcellularLocation>
        <location evidence="1">Endomembrane system</location>
        <topology evidence="1">Multi-pass membrane protein</topology>
    </subcellularLocation>
</comment>
<dbReference type="RefSeq" id="WP_179815847.1">
    <property type="nucleotide sequence ID" value="NZ_JACBZD010000001.1"/>
</dbReference>
<comment type="caution">
    <text evidence="9">The sequence shown here is derived from an EMBL/GenBank/DDBJ whole genome shotgun (WGS) entry which is preliminary data.</text>
</comment>
<feature type="transmembrane region" description="Helical" evidence="8">
    <location>
        <begin position="117"/>
        <end position="138"/>
    </location>
</feature>
<evidence type="ECO:0000256" key="6">
    <source>
        <dbReference type="ARBA" id="ARBA00023136"/>
    </source>
</evidence>
<protein>
    <submittedName>
        <fullName evidence="9">AGZA family xanthine/uracil permease-like MFS transporter</fullName>
    </submittedName>
</protein>
<evidence type="ECO:0000256" key="3">
    <source>
        <dbReference type="ARBA" id="ARBA00022448"/>
    </source>
</evidence>
<feature type="transmembrane region" description="Helical" evidence="8">
    <location>
        <begin position="355"/>
        <end position="375"/>
    </location>
</feature>
<feature type="transmembrane region" description="Helical" evidence="8">
    <location>
        <begin position="246"/>
        <end position="267"/>
    </location>
</feature>
<feature type="transmembrane region" description="Helical" evidence="8">
    <location>
        <begin position="89"/>
        <end position="110"/>
    </location>
</feature>
<reference evidence="9 10" key="1">
    <citation type="submission" date="2020-07" db="EMBL/GenBank/DDBJ databases">
        <title>Sequencing the genomes of 1000 actinobacteria strains.</title>
        <authorList>
            <person name="Klenk H.-P."/>
        </authorList>
    </citation>
    <scope>NUCLEOTIDE SEQUENCE [LARGE SCALE GENOMIC DNA]</scope>
    <source>
        <strain evidence="9 10">DSM 42178</strain>
    </source>
</reference>
<evidence type="ECO:0000256" key="4">
    <source>
        <dbReference type="ARBA" id="ARBA00022692"/>
    </source>
</evidence>
<dbReference type="InterPro" id="IPR006043">
    <property type="entry name" value="NCS2"/>
</dbReference>
<sequence length="516" mass="52279">MSSDLASDAADAAGASGSPDGSPDGARTATAPAPAAPGRNGLDRYFKITERGSTIAREVRGGVATFFTMAYIVVLNPLIIGLAPDADGATLGVPTVAAVTALVAGVMTILMGVVGRYPFAIATGLGLNAFVATTLAPQMTWADAMGLVVLEGLIITVLVLTGFRTAVFNAIPGQLKTAISVGIGLFIALIGLVDAGFVRRVPDAAGTTVPVQLGVGGNLQSWPVLVFAVGVLLMAVLVARRVRGALLLGIVVTSLLAVIVETVAGVGPTVADDGTVNPNGWSLVVPALPDSVASAPDFGLLGQFSLLGSIERIGAVAALLFVFTLVLADFFDTMGTVVGVGAEGRLLDDKGRLPGIGRVLFVDSLAAIAGGAGSTSSNTTYIESAAGVGEGARTGLASVVTGVLFLLATLFTPLVSVVPSEAAGAALVVVGFLMITQIRTIDFDDHGIAIPAFLTMIVMPFTYSITNGIGAGLVAYVAIRTAQGRARDIHPLLWIVSALFLAYFAISPIQDLLGVA</sequence>
<dbReference type="Proteomes" id="UP000567795">
    <property type="component" value="Unassembled WGS sequence"/>
</dbReference>
<feature type="region of interest" description="Disordered" evidence="7">
    <location>
        <begin position="1"/>
        <end position="38"/>
    </location>
</feature>
<gene>
    <name evidence="9" type="ORF">FHU37_004378</name>
</gene>
<feature type="transmembrane region" description="Helical" evidence="8">
    <location>
        <begin position="453"/>
        <end position="479"/>
    </location>
</feature>
<evidence type="ECO:0000256" key="7">
    <source>
        <dbReference type="SAM" id="MobiDB-lite"/>
    </source>
</evidence>
<proteinExistence type="inferred from homology"/>
<keyword evidence="4 8" id="KW-0812">Transmembrane</keyword>
<dbReference type="GO" id="GO:0012505">
    <property type="term" value="C:endomembrane system"/>
    <property type="evidence" value="ECO:0007669"/>
    <property type="project" value="UniProtKB-SubCell"/>
</dbReference>
<keyword evidence="10" id="KW-1185">Reference proteome</keyword>
<dbReference type="Pfam" id="PF00860">
    <property type="entry name" value="Xan_ur_permease"/>
    <property type="match status" value="1"/>
</dbReference>
<dbReference type="GO" id="GO:0005886">
    <property type="term" value="C:plasma membrane"/>
    <property type="evidence" value="ECO:0007669"/>
    <property type="project" value="TreeGrafter"/>
</dbReference>
<feature type="transmembrane region" description="Helical" evidence="8">
    <location>
        <begin position="179"/>
        <end position="199"/>
    </location>
</feature>
<dbReference type="GO" id="GO:0005345">
    <property type="term" value="F:purine nucleobase transmembrane transporter activity"/>
    <property type="evidence" value="ECO:0007669"/>
    <property type="project" value="TreeGrafter"/>
</dbReference>
<dbReference type="PANTHER" id="PTHR43337:SF1">
    <property type="entry name" value="XANTHINE_URACIL PERMEASE C887.17-RELATED"/>
    <property type="match status" value="1"/>
</dbReference>
<dbReference type="AlphaFoldDB" id="A0A852ZZB6"/>
<feature type="transmembrane region" description="Helical" evidence="8">
    <location>
        <begin position="144"/>
        <end position="167"/>
    </location>
</feature>
<keyword evidence="6 8" id="KW-0472">Membrane</keyword>
<feature type="transmembrane region" description="Helical" evidence="8">
    <location>
        <begin position="219"/>
        <end position="239"/>
    </location>
</feature>
<evidence type="ECO:0000313" key="9">
    <source>
        <dbReference type="EMBL" id="NYI07435.1"/>
    </source>
</evidence>
<feature type="transmembrane region" description="Helical" evidence="8">
    <location>
        <begin position="491"/>
        <end position="509"/>
    </location>
</feature>
<feature type="transmembrane region" description="Helical" evidence="8">
    <location>
        <begin position="313"/>
        <end position="334"/>
    </location>
</feature>
<feature type="transmembrane region" description="Helical" evidence="8">
    <location>
        <begin position="395"/>
        <end position="415"/>
    </location>
</feature>
<dbReference type="InterPro" id="IPR045018">
    <property type="entry name" value="Azg-like"/>
</dbReference>
<dbReference type="PANTHER" id="PTHR43337">
    <property type="entry name" value="XANTHINE/URACIL PERMEASE C887.17-RELATED"/>
    <property type="match status" value="1"/>
</dbReference>
<evidence type="ECO:0000256" key="5">
    <source>
        <dbReference type="ARBA" id="ARBA00022989"/>
    </source>
</evidence>
<evidence type="ECO:0000313" key="10">
    <source>
        <dbReference type="Proteomes" id="UP000567795"/>
    </source>
</evidence>
<comment type="similarity">
    <text evidence="2">Belongs to the nucleobase:cation symporter-2 (NCS2) (TC 2.A.40) family. Azg-like subfamily.</text>
</comment>
<evidence type="ECO:0000256" key="1">
    <source>
        <dbReference type="ARBA" id="ARBA00004127"/>
    </source>
</evidence>
<dbReference type="EMBL" id="JACBZD010000001">
    <property type="protein sequence ID" value="NYI07435.1"/>
    <property type="molecule type" value="Genomic_DNA"/>
</dbReference>
<keyword evidence="3" id="KW-0813">Transport</keyword>
<evidence type="ECO:0000256" key="2">
    <source>
        <dbReference type="ARBA" id="ARBA00005697"/>
    </source>
</evidence>
<keyword evidence="5 8" id="KW-1133">Transmembrane helix</keyword>
<feature type="transmembrane region" description="Helical" evidence="8">
    <location>
        <begin position="61"/>
        <end position="83"/>
    </location>
</feature>
<name>A0A852ZZB6_9ACTN</name>
<accession>A0A852ZZB6</accession>
<organism evidence="9 10">
    <name type="scientific">Allostreptomyces psammosilenae</name>
    <dbReference type="NCBI Taxonomy" id="1892865"/>
    <lineage>
        <taxon>Bacteria</taxon>
        <taxon>Bacillati</taxon>
        <taxon>Actinomycetota</taxon>
        <taxon>Actinomycetes</taxon>
        <taxon>Kitasatosporales</taxon>
        <taxon>Streptomycetaceae</taxon>
        <taxon>Allostreptomyces</taxon>
    </lineage>
</organism>
<evidence type="ECO:0000256" key="8">
    <source>
        <dbReference type="SAM" id="Phobius"/>
    </source>
</evidence>